<protein>
    <submittedName>
        <fullName evidence="2">Uncharacterized protein</fullName>
    </submittedName>
</protein>
<sequence length="116" mass="12679">MSRSRTQLLVGLFSVVPLISSVATAVFVVWYPDALHAVTSAGDISPVLYAGPIWGFWVASLGVGVSIALWIYFIWRIGHTKAMARRQKVLWMLGCILAAPLALPAVWWKLSTVDPA</sequence>
<evidence type="ECO:0000313" key="2">
    <source>
        <dbReference type="EMBL" id="PEN08459.1"/>
    </source>
</evidence>
<comment type="caution">
    <text evidence="2">The sequence shown here is derived from an EMBL/GenBank/DDBJ whole genome shotgun (WGS) entry which is preliminary data.</text>
</comment>
<dbReference type="EMBL" id="PDEP01000003">
    <property type="protein sequence ID" value="PEN08459.1"/>
    <property type="molecule type" value="Genomic_DNA"/>
</dbReference>
<name>A0A2H3NRF8_9BACT</name>
<reference evidence="2 3" key="1">
    <citation type="submission" date="2017-10" db="EMBL/GenBank/DDBJ databases">
        <title>Draft genome of Longimonas halophila.</title>
        <authorList>
            <person name="Goh K.M."/>
            <person name="Shamsir M.S."/>
            <person name="Lim S.W."/>
        </authorList>
    </citation>
    <scope>NUCLEOTIDE SEQUENCE [LARGE SCALE GENOMIC DNA]</scope>
    <source>
        <strain evidence="2 3">KCTC 42399</strain>
    </source>
</reference>
<gene>
    <name evidence="2" type="ORF">CRI93_04930</name>
</gene>
<evidence type="ECO:0000313" key="3">
    <source>
        <dbReference type="Proteomes" id="UP000221024"/>
    </source>
</evidence>
<dbReference type="RefSeq" id="WP_098061501.1">
    <property type="nucleotide sequence ID" value="NZ_PDEP01000003.1"/>
</dbReference>
<accession>A0A2H3NRF8</accession>
<feature type="transmembrane region" description="Helical" evidence="1">
    <location>
        <begin position="49"/>
        <end position="77"/>
    </location>
</feature>
<feature type="transmembrane region" description="Helical" evidence="1">
    <location>
        <begin position="89"/>
        <end position="108"/>
    </location>
</feature>
<keyword evidence="1" id="KW-0812">Transmembrane</keyword>
<organism evidence="2 3">
    <name type="scientific">Longimonas halophila</name>
    <dbReference type="NCBI Taxonomy" id="1469170"/>
    <lineage>
        <taxon>Bacteria</taxon>
        <taxon>Pseudomonadati</taxon>
        <taxon>Rhodothermota</taxon>
        <taxon>Rhodothermia</taxon>
        <taxon>Rhodothermales</taxon>
        <taxon>Salisaetaceae</taxon>
        <taxon>Longimonas</taxon>
    </lineage>
</organism>
<evidence type="ECO:0000256" key="1">
    <source>
        <dbReference type="SAM" id="Phobius"/>
    </source>
</evidence>
<dbReference type="AlphaFoldDB" id="A0A2H3NRF8"/>
<keyword evidence="1" id="KW-0472">Membrane</keyword>
<keyword evidence="3" id="KW-1185">Reference proteome</keyword>
<proteinExistence type="predicted"/>
<keyword evidence="1" id="KW-1133">Transmembrane helix</keyword>
<dbReference type="Proteomes" id="UP000221024">
    <property type="component" value="Unassembled WGS sequence"/>
</dbReference>